<organism evidence="3 4">
    <name type="scientific">Prunus yedoensis var. nudiflora</name>
    <dbReference type="NCBI Taxonomy" id="2094558"/>
    <lineage>
        <taxon>Eukaryota</taxon>
        <taxon>Viridiplantae</taxon>
        <taxon>Streptophyta</taxon>
        <taxon>Embryophyta</taxon>
        <taxon>Tracheophyta</taxon>
        <taxon>Spermatophyta</taxon>
        <taxon>Magnoliopsida</taxon>
        <taxon>eudicotyledons</taxon>
        <taxon>Gunneridae</taxon>
        <taxon>Pentapetalae</taxon>
        <taxon>rosids</taxon>
        <taxon>fabids</taxon>
        <taxon>Rosales</taxon>
        <taxon>Rosaceae</taxon>
        <taxon>Amygdaloideae</taxon>
        <taxon>Amygdaleae</taxon>
        <taxon>Prunus</taxon>
    </lineage>
</organism>
<dbReference type="EMBL" id="PJQY01003531">
    <property type="protein sequence ID" value="PQM36624.1"/>
    <property type="molecule type" value="Genomic_DNA"/>
</dbReference>
<reference evidence="3 4" key="1">
    <citation type="submission" date="2018-02" db="EMBL/GenBank/DDBJ databases">
        <title>Draft genome of wild Prunus yedoensis var. nudiflora.</title>
        <authorList>
            <person name="Baek S."/>
            <person name="Kim J.-H."/>
            <person name="Choi K."/>
            <person name="Kim G.-B."/>
            <person name="Cho A."/>
            <person name="Jang H."/>
            <person name="Shin C.-H."/>
            <person name="Yu H.-J."/>
            <person name="Mun J.-H."/>
        </authorList>
    </citation>
    <scope>NUCLEOTIDE SEQUENCE [LARGE SCALE GENOMIC DNA]</scope>
    <source>
        <strain evidence="4">cv. Jeju island</strain>
        <tissue evidence="3">Leaf</tissue>
    </source>
</reference>
<feature type="domain" description="Late embryogenesis abundant protein LEA-2 subgroup" evidence="2">
    <location>
        <begin position="85"/>
        <end position="177"/>
    </location>
</feature>
<name>A0A314UJJ8_PRUYE</name>
<dbReference type="Gene3D" id="2.60.40.1820">
    <property type="match status" value="1"/>
</dbReference>
<evidence type="ECO:0000313" key="3">
    <source>
        <dbReference type="EMBL" id="PQM36624.1"/>
    </source>
</evidence>
<evidence type="ECO:0000313" key="4">
    <source>
        <dbReference type="Proteomes" id="UP000250321"/>
    </source>
</evidence>
<dbReference type="InterPro" id="IPR004864">
    <property type="entry name" value="LEA_2"/>
</dbReference>
<dbReference type="InterPro" id="IPR055301">
    <property type="entry name" value="Lea14-like_2"/>
</dbReference>
<evidence type="ECO:0000256" key="1">
    <source>
        <dbReference type="SAM" id="Phobius"/>
    </source>
</evidence>
<gene>
    <name evidence="3" type="ORF">Pyn_19758</name>
</gene>
<keyword evidence="4" id="KW-1185">Reference proteome</keyword>
<keyword evidence="1" id="KW-1133">Transmembrane helix</keyword>
<sequence>MAEKDADHEANAYHQSEELKRQKKIKRLKYFGIFIVFQVIVITIFSLTVMKAKTPKLKLANNVYIQTLTYSPTTPSFDMSFVTQVRVRNPNWGPFKFRDGTVVFTYQGVVVGQVYIPNGKVGLRSTKKITVLVNVNSNALPSKSALGNELSNGLLLLTSTAELKGKVELMLIMKTKKTAELACSMVFNLVARSLQNLDCN</sequence>
<feature type="transmembrane region" description="Helical" evidence="1">
    <location>
        <begin position="30"/>
        <end position="50"/>
    </location>
</feature>
<protein>
    <recommendedName>
        <fullName evidence="2">Late embryogenesis abundant protein LEA-2 subgroup domain-containing protein</fullName>
    </recommendedName>
</protein>
<proteinExistence type="predicted"/>
<dbReference type="Pfam" id="PF03168">
    <property type="entry name" value="LEA_2"/>
    <property type="match status" value="1"/>
</dbReference>
<dbReference type="PANTHER" id="PTHR31852">
    <property type="entry name" value="LATE EMBRYOGENESIS ABUNDANT (LEA) HYDROXYPROLINE-RICH GLYCOPROTEIN FAMILY"/>
    <property type="match status" value="1"/>
</dbReference>
<accession>A0A314UJJ8</accession>
<dbReference type="AlphaFoldDB" id="A0A314UJJ8"/>
<keyword evidence="1" id="KW-0472">Membrane</keyword>
<evidence type="ECO:0000259" key="2">
    <source>
        <dbReference type="Pfam" id="PF03168"/>
    </source>
</evidence>
<dbReference type="Proteomes" id="UP000250321">
    <property type="component" value="Unassembled WGS sequence"/>
</dbReference>
<dbReference type="OrthoDB" id="1147271at2759"/>
<comment type="caution">
    <text evidence="3">The sequence shown here is derived from an EMBL/GenBank/DDBJ whole genome shotgun (WGS) entry which is preliminary data.</text>
</comment>
<dbReference type="STRING" id="2094558.A0A314UJJ8"/>
<keyword evidence="1" id="KW-0812">Transmembrane</keyword>